<dbReference type="SUPFAM" id="SSF53474">
    <property type="entry name" value="alpha/beta-Hydrolases"/>
    <property type="match status" value="1"/>
</dbReference>
<evidence type="ECO:0000256" key="2">
    <source>
        <dbReference type="ARBA" id="ARBA00022801"/>
    </source>
</evidence>
<feature type="domain" description="Carboxylesterase type B" evidence="4">
    <location>
        <begin position="169"/>
        <end position="609"/>
    </location>
</feature>
<feature type="signal peptide" evidence="3">
    <location>
        <begin position="1"/>
        <end position="18"/>
    </location>
</feature>
<accession>A0A4Y7TGL4</accession>
<comment type="similarity">
    <text evidence="1 3">Belongs to the type-B carboxylesterase/lipase family.</text>
</comment>
<dbReference type="PROSITE" id="PS00941">
    <property type="entry name" value="CARBOXYLESTERASE_B_2"/>
    <property type="match status" value="1"/>
</dbReference>
<dbReference type="Pfam" id="PF00135">
    <property type="entry name" value="COesterase"/>
    <property type="match status" value="1"/>
</dbReference>
<evidence type="ECO:0000313" key="6">
    <source>
        <dbReference type="Proteomes" id="UP000298030"/>
    </source>
</evidence>
<protein>
    <recommendedName>
        <fullName evidence="3">Carboxylic ester hydrolase</fullName>
        <ecNumber evidence="3">3.1.1.-</ecNumber>
    </recommendedName>
</protein>
<sequence>MLALIPILLAWSTGKVTSAPSPRSLRSDLTFLFQNDLDWQTASAHQGSIFLDNVMTHQEALKACGALNEKLLSTTTPHFREDIKQPLGYAALTKHTSSSQFWVDSSPPSQCRAVSLTGEVQRVDCARRLQPLCSQSAPYRRNTDVDPNLAFQVQVKSKELTVTGTRDHLSFRFLGIPYANPVERFAYSQVYNKTATISALAYGLACAQRSVGSEDCLTLNIYSPYLPLEGTRSQKLRPVMLWIHGGGFTDGQSSDSEFDGGNLASRGDVVVVSLNYLRLGTLGFFALNDGVTNGNFGIADQITALQWVQTHIASFGGDPSRVTIFGQSAGAGSVRALLASPSPTSPLGGFGYAHTYSKYLTIEQEYEGYAKRVLRNVGCADVDDVLGCLRNAPAASLQTAPDAPRYIVVDGKYVTSDELKLDGSGPNSNVHVVLGWTRDDGSDFIGAWPKGDVQVTATDILTRSGLEKVVATKALESGLFPLPQGGLNVTWNLWNQTSRVATAGMFSCIDQATIIASAKNRAFRSIYAYQFDRTYIGWEPIAGTCGPATTLEHPKGNMSLPYFRCHSGELRYMFGTLGQDTLPFRDANDLVLSQVSVDMWTSFARTYDQPIIIIGATADALRKGGRWDAVKPGSKLPLRRIDAPLWSSGWVEQEQCEVLRHPLDFYS</sequence>
<comment type="caution">
    <text evidence="5">The sequence shown here is derived from an EMBL/GenBank/DDBJ whole genome shotgun (WGS) entry which is preliminary data.</text>
</comment>
<reference evidence="5 6" key="1">
    <citation type="journal article" date="2019" name="Nat. Ecol. Evol.">
        <title>Megaphylogeny resolves global patterns of mushroom evolution.</title>
        <authorList>
            <person name="Varga T."/>
            <person name="Krizsan K."/>
            <person name="Foldi C."/>
            <person name="Dima B."/>
            <person name="Sanchez-Garcia M."/>
            <person name="Sanchez-Ramirez S."/>
            <person name="Szollosi G.J."/>
            <person name="Szarkandi J.G."/>
            <person name="Papp V."/>
            <person name="Albert L."/>
            <person name="Andreopoulos W."/>
            <person name="Angelini C."/>
            <person name="Antonin V."/>
            <person name="Barry K.W."/>
            <person name="Bougher N.L."/>
            <person name="Buchanan P."/>
            <person name="Buyck B."/>
            <person name="Bense V."/>
            <person name="Catcheside P."/>
            <person name="Chovatia M."/>
            <person name="Cooper J."/>
            <person name="Damon W."/>
            <person name="Desjardin D."/>
            <person name="Finy P."/>
            <person name="Geml J."/>
            <person name="Haridas S."/>
            <person name="Hughes K."/>
            <person name="Justo A."/>
            <person name="Karasinski D."/>
            <person name="Kautmanova I."/>
            <person name="Kiss B."/>
            <person name="Kocsube S."/>
            <person name="Kotiranta H."/>
            <person name="LaButti K.M."/>
            <person name="Lechner B.E."/>
            <person name="Liimatainen K."/>
            <person name="Lipzen A."/>
            <person name="Lukacs Z."/>
            <person name="Mihaltcheva S."/>
            <person name="Morgado L.N."/>
            <person name="Niskanen T."/>
            <person name="Noordeloos M.E."/>
            <person name="Ohm R.A."/>
            <person name="Ortiz-Santana B."/>
            <person name="Ovrebo C."/>
            <person name="Racz N."/>
            <person name="Riley R."/>
            <person name="Savchenko A."/>
            <person name="Shiryaev A."/>
            <person name="Soop K."/>
            <person name="Spirin V."/>
            <person name="Szebenyi C."/>
            <person name="Tomsovsky M."/>
            <person name="Tulloss R.E."/>
            <person name="Uehling J."/>
            <person name="Grigoriev I.V."/>
            <person name="Vagvolgyi C."/>
            <person name="Papp T."/>
            <person name="Martin F.M."/>
            <person name="Miettinen O."/>
            <person name="Hibbett D.S."/>
            <person name="Nagy L.G."/>
        </authorList>
    </citation>
    <scope>NUCLEOTIDE SEQUENCE [LARGE SCALE GENOMIC DNA]</scope>
    <source>
        <strain evidence="5 6">FP101781</strain>
    </source>
</reference>
<keyword evidence="3" id="KW-0732">Signal</keyword>
<dbReference type="Gene3D" id="3.40.50.1820">
    <property type="entry name" value="alpha/beta hydrolase"/>
    <property type="match status" value="1"/>
</dbReference>
<dbReference type="STRING" id="71717.A0A4Y7TGL4"/>
<dbReference type="AlphaFoldDB" id="A0A4Y7TGL4"/>
<dbReference type="PRINTS" id="PR00878">
    <property type="entry name" value="CHOLNESTRASE"/>
</dbReference>
<keyword evidence="2 3" id="KW-0378">Hydrolase</keyword>
<gene>
    <name evidence="5" type="ORF">FA13DRAFT_1754364</name>
</gene>
<dbReference type="GO" id="GO:0004104">
    <property type="term" value="F:cholinesterase activity"/>
    <property type="evidence" value="ECO:0007669"/>
    <property type="project" value="InterPro"/>
</dbReference>
<dbReference type="EMBL" id="QPFP01000014">
    <property type="protein sequence ID" value="TEB32712.1"/>
    <property type="molecule type" value="Genomic_DNA"/>
</dbReference>
<dbReference type="InterPro" id="IPR050309">
    <property type="entry name" value="Type-B_Carboxylest/Lipase"/>
</dbReference>
<dbReference type="InterPro" id="IPR000997">
    <property type="entry name" value="Cholinesterase"/>
</dbReference>
<dbReference type="InterPro" id="IPR019819">
    <property type="entry name" value="Carboxylesterase_B_CS"/>
</dbReference>
<organism evidence="5 6">
    <name type="scientific">Coprinellus micaceus</name>
    <name type="common">Glistening ink-cap mushroom</name>
    <name type="synonym">Coprinus micaceus</name>
    <dbReference type="NCBI Taxonomy" id="71717"/>
    <lineage>
        <taxon>Eukaryota</taxon>
        <taxon>Fungi</taxon>
        <taxon>Dikarya</taxon>
        <taxon>Basidiomycota</taxon>
        <taxon>Agaricomycotina</taxon>
        <taxon>Agaricomycetes</taxon>
        <taxon>Agaricomycetidae</taxon>
        <taxon>Agaricales</taxon>
        <taxon>Agaricineae</taxon>
        <taxon>Psathyrellaceae</taxon>
        <taxon>Coprinellus</taxon>
    </lineage>
</organism>
<dbReference type="InterPro" id="IPR019826">
    <property type="entry name" value="Carboxylesterase_B_AS"/>
</dbReference>
<evidence type="ECO:0000256" key="1">
    <source>
        <dbReference type="ARBA" id="ARBA00005964"/>
    </source>
</evidence>
<dbReference type="OrthoDB" id="408631at2759"/>
<dbReference type="Proteomes" id="UP000298030">
    <property type="component" value="Unassembled WGS sequence"/>
</dbReference>
<keyword evidence="6" id="KW-1185">Reference proteome</keyword>
<evidence type="ECO:0000259" key="4">
    <source>
        <dbReference type="Pfam" id="PF00135"/>
    </source>
</evidence>
<dbReference type="EC" id="3.1.1.-" evidence="3"/>
<proteinExistence type="inferred from homology"/>
<evidence type="ECO:0000313" key="5">
    <source>
        <dbReference type="EMBL" id="TEB32712.1"/>
    </source>
</evidence>
<name>A0A4Y7TGL4_COPMI</name>
<dbReference type="InterPro" id="IPR029058">
    <property type="entry name" value="AB_hydrolase_fold"/>
</dbReference>
<dbReference type="PANTHER" id="PTHR11559">
    <property type="entry name" value="CARBOXYLESTERASE"/>
    <property type="match status" value="1"/>
</dbReference>
<dbReference type="InterPro" id="IPR002018">
    <property type="entry name" value="CarbesteraseB"/>
</dbReference>
<evidence type="ECO:0000256" key="3">
    <source>
        <dbReference type="RuleBase" id="RU361235"/>
    </source>
</evidence>
<dbReference type="PROSITE" id="PS00122">
    <property type="entry name" value="CARBOXYLESTERASE_B_1"/>
    <property type="match status" value="1"/>
</dbReference>
<feature type="chain" id="PRO_5021512755" description="Carboxylic ester hydrolase" evidence="3">
    <location>
        <begin position="19"/>
        <end position="667"/>
    </location>
</feature>